<dbReference type="RefSeq" id="WP_162084799.1">
    <property type="nucleotide sequence ID" value="NZ_AP021881.1"/>
</dbReference>
<protein>
    <submittedName>
        <fullName evidence="2">Amidase</fullName>
    </submittedName>
</protein>
<dbReference type="SUPFAM" id="SSF75304">
    <property type="entry name" value="Amidase signature (AS) enzymes"/>
    <property type="match status" value="1"/>
</dbReference>
<accession>A0A809S930</accession>
<name>A0A809S930_9PROT</name>
<dbReference type="InterPro" id="IPR036928">
    <property type="entry name" value="AS_sf"/>
</dbReference>
<dbReference type="Pfam" id="PF01425">
    <property type="entry name" value="Amidase"/>
    <property type="match status" value="1"/>
</dbReference>
<evidence type="ECO:0000313" key="2">
    <source>
        <dbReference type="EMBL" id="BBP00963.1"/>
    </source>
</evidence>
<organism evidence="2 3">
    <name type="scientific">Sulfuriferula nivalis</name>
    <dbReference type="NCBI Taxonomy" id="2675298"/>
    <lineage>
        <taxon>Bacteria</taxon>
        <taxon>Pseudomonadati</taxon>
        <taxon>Pseudomonadota</taxon>
        <taxon>Betaproteobacteria</taxon>
        <taxon>Nitrosomonadales</taxon>
        <taxon>Sulfuricellaceae</taxon>
        <taxon>Sulfuriferula</taxon>
    </lineage>
</organism>
<dbReference type="EMBL" id="AP021881">
    <property type="protein sequence ID" value="BBP00963.1"/>
    <property type="molecule type" value="Genomic_DNA"/>
</dbReference>
<dbReference type="PANTHER" id="PTHR11895:SF172">
    <property type="entry name" value="GLUTAMYL-TRNA(GLN) AMIDOTRANSFERASE"/>
    <property type="match status" value="1"/>
</dbReference>
<evidence type="ECO:0000313" key="3">
    <source>
        <dbReference type="Proteomes" id="UP000463939"/>
    </source>
</evidence>
<dbReference type="InterPro" id="IPR000120">
    <property type="entry name" value="Amidase"/>
</dbReference>
<proteinExistence type="predicted"/>
<dbReference type="Proteomes" id="UP000463939">
    <property type="component" value="Chromosome"/>
</dbReference>
<dbReference type="KEGG" id="sniv:SFSGTM_16710"/>
<dbReference type="NCBIfam" id="NF006631">
    <property type="entry name" value="PRK09201.1"/>
    <property type="match status" value="1"/>
</dbReference>
<dbReference type="InterPro" id="IPR023631">
    <property type="entry name" value="Amidase_dom"/>
</dbReference>
<dbReference type="GO" id="GO:0003824">
    <property type="term" value="F:catalytic activity"/>
    <property type="evidence" value="ECO:0007669"/>
    <property type="project" value="InterPro"/>
</dbReference>
<feature type="domain" description="Amidase" evidence="1">
    <location>
        <begin position="25"/>
        <end position="444"/>
    </location>
</feature>
<dbReference type="NCBIfam" id="TIGR02715">
    <property type="entry name" value="amido_AtzE"/>
    <property type="match status" value="1"/>
</dbReference>
<evidence type="ECO:0000259" key="1">
    <source>
        <dbReference type="Pfam" id="PF01425"/>
    </source>
</evidence>
<dbReference type="AlphaFoldDB" id="A0A809S930"/>
<keyword evidence="3" id="KW-1185">Reference proteome</keyword>
<gene>
    <name evidence="2" type="ORF">SFSGTM_16710</name>
</gene>
<dbReference type="InterPro" id="IPR014087">
    <property type="entry name" value="Carboxybiuret_hydro_AtzE"/>
</dbReference>
<sequence>MSNYPVTAHACNEAFNSGEVSARELATDVLDRIASQNEMLNAFIDITGKRALAEADALDKMRQQGDALPALAAVPYAVKNLFDVEGVTTLAGAKLLSQNSVAARDAVLVERMSAAGGLLLGTLNMDALAYGFTTENTHYGVTRNPHDWLRSAGGSSGGTGAAVAAGLVPIGLGSDTNGSIRVPSSLCGVFGLKPTYGRLPRTGSFPFVASFDHLGPLAGNTQDLSLAYDAMQGHDAGDPACAQRPIANTLDTLGHGMEGLRVARLTGYFDENAGVEARWAATTAAAALGAVNEVELMDTDKARAAAFVITASEGGALHFENLRDRPHDFEPLSVDRLTAGTLVPASWYQQAQRYRRLYLERMLSLFEQYDLLIAPATPVTAPLLGQQHITIGARQLPTRPNLGLLTQPISFVGMPVAVAPMWPEGGLPIGVQLIAAPWREDICLRAARMLEQQGLAYSRIPESTS</sequence>
<reference evidence="3" key="1">
    <citation type="submission" date="2019-11" db="EMBL/GenBank/DDBJ databases">
        <title>Isolation and characterization of a novel species in the genus Sulfuriferula.</title>
        <authorList>
            <person name="Mochizuki J."/>
            <person name="Kojima H."/>
            <person name="Fukui M."/>
        </authorList>
    </citation>
    <scope>NUCLEOTIDE SEQUENCE [LARGE SCALE GENOMIC DNA]</scope>
    <source>
        <strain evidence="3">SGTM</strain>
    </source>
</reference>
<dbReference type="Gene3D" id="3.90.1300.10">
    <property type="entry name" value="Amidase signature (AS) domain"/>
    <property type="match status" value="1"/>
</dbReference>
<dbReference type="PANTHER" id="PTHR11895">
    <property type="entry name" value="TRANSAMIDASE"/>
    <property type="match status" value="1"/>
</dbReference>